<dbReference type="EMBL" id="MWPV01000008">
    <property type="protein sequence ID" value="OUL56041.1"/>
    <property type="molecule type" value="Genomic_DNA"/>
</dbReference>
<keyword evidence="2" id="KW-1185">Reference proteome</keyword>
<reference evidence="1 2" key="1">
    <citation type="submission" date="2017-02" db="EMBL/GenBank/DDBJ databases">
        <title>Pseudoalteromonas ulvae TC14 Genome.</title>
        <authorList>
            <person name="Molmeret M."/>
        </authorList>
    </citation>
    <scope>NUCLEOTIDE SEQUENCE [LARGE SCALE GENOMIC DNA]</scope>
    <source>
        <strain evidence="1">TC14</strain>
    </source>
</reference>
<dbReference type="Proteomes" id="UP000194841">
    <property type="component" value="Unassembled WGS sequence"/>
</dbReference>
<organism evidence="1 2">
    <name type="scientific">Pseudoalteromonas ulvae</name>
    <dbReference type="NCBI Taxonomy" id="107327"/>
    <lineage>
        <taxon>Bacteria</taxon>
        <taxon>Pseudomonadati</taxon>
        <taxon>Pseudomonadota</taxon>
        <taxon>Gammaproteobacteria</taxon>
        <taxon>Alteromonadales</taxon>
        <taxon>Pseudoalteromonadaceae</taxon>
        <taxon>Pseudoalteromonas</taxon>
    </lineage>
</organism>
<proteinExistence type="predicted"/>
<evidence type="ECO:0000313" key="2">
    <source>
        <dbReference type="Proteomes" id="UP000194841"/>
    </source>
</evidence>
<evidence type="ECO:0000313" key="1">
    <source>
        <dbReference type="EMBL" id="OUL56041.1"/>
    </source>
</evidence>
<protein>
    <recommendedName>
        <fullName evidence="3">Orphan protein</fullName>
    </recommendedName>
</protein>
<dbReference type="AlphaFoldDB" id="A0A244CKZ0"/>
<name>A0A244CKZ0_PSEDV</name>
<dbReference type="OrthoDB" id="6190762at2"/>
<sequence length="390" mass="44258">MKKLLISPSQMNLSDADNLLYQNILKLVPDISLNLMAVKVENHPKDFAGWCEELLDVCQNRINFSLLEDKQLPVVKKMAQQLQQALTLQQLKMLRIAPWPVLATFINNKAEQLALNEQLALVNYLSSIKEQPLEKMIEEDKLAYAGKHTANHDPSVYQFDVEWFCSTKAAKAFHLALTECPHKLDSALSHIPLEGDISYEQYAAFISEYLAAFVGLDDDKATLAPATRLLAMRRPDFFITLSQAKLELLSQALGVVKLNNRDFQRYWDDVLMTVHTMPWFQSSLPESEQEQTLWHIKALLPSLFFYSDLQQAENSNYLKLLNKPKKASATGNLNKGQKRGKDSAEILVDRALTAEDIPEHIKNMRDSIVAEVVKGRSVNETIALMRTIFG</sequence>
<evidence type="ECO:0008006" key="3">
    <source>
        <dbReference type="Google" id="ProtNLM"/>
    </source>
</evidence>
<gene>
    <name evidence="1" type="ORF">B1199_20275</name>
</gene>
<dbReference type="RefSeq" id="WP_086745960.1">
    <property type="nucleotide sequence ID" value="NZ_MWPV01000008.1"/>
</dbReference>
<comment type="caution">
    <text evidence="1">The sequence shown here is derived from an EMBL/GenBank/DDBJ whole genome shotgun (WGS) entry which is preliminary data.</text>
</comment>
<accession>A0A244CKZ0</accession>